<protein>
    <recommendedName>
        <fullName evidence="1">Primase C-terminal 1 domain-containing protein</fullName>
    </recommendedName>
</protein>
<evidence type="ECO:0000313" key="7">
    <source>
        <dbReference type="Proteomes" id="UP000467635"/>
    </source>
</evidence>
<dbReference type="EMBL" id="WKKX01000073">
    <property type="protein sequence ID" value="MSE07717.1"/>
    <property type="molecule type" value="Genomic_DNA"/>
</dbReference>
<dbReference type="Pfam" id="PF08708">
    <property type="entry name" value="PriCT_1"/>
    <property type="match status" value="1"/>
</dbReference>
<organism evidence="3 6">
    <name type="scientific">Ligilactobacillus salivarius</name>
    <dbReference type="NCBI Taxonomy" id="1624"/>
    <lineage>
        <taxon>Bacteria</taxon>
        <taxon>Bacillati</taxon>
        <taxon>Bacillota</taxon>
        <taxon>Bacilli</taxon>
        <taxon>Lactobacillales</taxon>
        <taxon>Lactobacillaceae</taxon>
        <taxon>Ligilactobacillus</taxon>
    </lineage>
</organism>
<evidence type="ECO:0000313" key="4">
    <source>
        <dbReference type="EMBL" id="MSE07717.1"/>
    </source>
</evidence>
<reference evidence="6 7" key="1">
    <citation type="submission" date="2019-11" db="EMBL/GenBank/DDBJ databases">
        <title>Draft Genome Sequence of Plant Growth-Promoting Rhizosphere-Associated Bacteria.</title>
        <authorList>
            <person name="Vasilyev I.Y."/>
            <person name="Radchenko V."/>
            <person name="Ilnitskaya E.V."/>
        </authorList>
    </citation>
    <scope>NUCLEOTIDE SEQUENCE [LARGE SCALE GENOMIC DNA]</scope>
    <source>
        <strain evidence="4 7">VRA_01-1sq_f</strain>
        <strain evidence="3 6">VRA_1sq_f</strain>
    </source>
</reference>
<evidence type="ECO:0000313" key="5">
    <source>
        <dbReference type="EMBL" id="MSE08830.1"/>
    </source>
</evidence>
<dbReference type="Proteomes" id="UP000467635">
    <property type="component" value="Unassembled WGS sequence"/>
</dbReference>
<comment type="caution">
    <text evidence="3">The sequence shown here is derived from an EMBL/GenBank/DDBJ whole genome shotgun (WGS) entry which is preliminary data.</text>
</comment>
<proteinExistence type="predicted"/>
<evidence type="ECO:0000259" key="1">
    <source>
        <dbReference type="Pfam" id="PF08708"/>
    </source>
</evidence>
<name>A0A6A8LPL1_9LACO</name>
<dbReference type="EMBL" id="WKKZ01000143">
    <property type="protein sequence ID" value="MSE05143.1"/>
    <property type="molecule type" value="Genomic_DNA"/>
</dbReference>
<feature type="non-terminal residue" evidence="3">
    <location>
        <position position="1"/>
    </location>
</feature>
<dbReference type="AlphaFoldDB" id="A0A6A8LPL1"/>
<dbReference type="EMBL" id="WKKZ01000014">
    <property type="protein sequence ID" value="MSE04501.1"/>
    <property type="molecule type" value="Genomic_DNA"/>
</dbReference>
<feature type="domain" description="Primase C-terminal 1" evidence="1">
    <location>
        <begin position="2"/>
        <end position="30"/>
    </location>
</feature>
<dbReference type="EMBL" id="WKKX01000457">
    <property type="protein sequence ID" value="MSE08830.1"/>
    <property type="molecule type" value="Genomic_DNA"/>
</dbReference>
<dbReference type="Proteomes" id="UP000437575">
    <property type="component" value="Unassembled WGS sequence"/>
</dbReference>
<evidence type="ECO:0000313" key="2">
    <source>
        <dbReference type="EMBL" id="MSE04501.1"/>
    </source>
</evidence>
<accession>A0A6A8LPL1</accession>
<evidence type="ECO:0000313" key="3">
    <source>
        <dbReference type="EMBL" id="MSE05143.1"/>
    </source>
</evidence>
<gene>
    <name evidence="4" type="ORF">GKC33_02995</name>
    <name evidence="5" type="ORF">GKC33_09030</name>
    <name evidence="2" type="ORF">GKC34_01235</name>
    <name evidence="3" type="ORF">GKC34_04700</name>
</gene>
<sequence>QLINDNYVQPPLPSKELDAVAESILKRFINE</sequence>
<evidence type="ECO:0000313" key="6">
    <source>
        <dbReference type="Proteomes" id="UP000437575"/>
    </source>
</evidence>
<dbReference type="InterPro" id="IPR014820">
    <property type="entry name" value="PriCT_1"/>
</dbReference>